<keyword evidence="5" id="KW-0597">Phosphoprotein</keyword>
<dbReference type="STRING" id="1028.SAMN05661096_00080"/>
<dbReference type="PROSITE" id="PS50110">
    <property type="entry name" value="RESPONSE_REGULATORY"/>
    <property type="match status" value="1"/>
</dbReference>
<sequence length="462" mass="52568">MNEKKAGTLLIIDDNQDLLNAAKIFLKRHFSRVDTECNPEKIPHLLQSDNYDLILLDMNFTIDVSTGQEGYFWLDKILEIDPSAIVVLITAYGDVNTAVKAIKQGATDFVLKPWDNDKLLATLHSAMKLKKVSNENSSLKSQHKQLYADLDKQFKDIIGNSEPMQQVFDTIKRVARTDANILITGENGTGKELIARSIHRNSYRDEEAFVTVDLGAVTESLFESELFGHKKGAFTDAKEDRPGRFEMAQAGTLFLDEIGNISAPQQAKLLTALQNRRITRVGSNTPIDIDIRLISATNMPIQEMIQTGQFRQDLLYRINTIEIQLPALRDRIADLPLLVEHYIKTYAKKYNKEVHKASEAALSRLMKYDWPGNIRELQHSIERAVIMSASSILQPEDFFFNASHKDDKKNSKFDLNHLNIEEVEKLLIRKALDKNFGNITEAAKELGLTRSSLYRRLEKYDL</sequence>
<evidence type="ECO:0000256" key="5">
    <source>
        <dbReference type="PROSITE-ProRule" id="PRU00169"/>
    </source>
</evidence>
<dbReference type="InterPro" id="IPR025944">
    <property type="entry name" value="Sigma_54_int_dom_CS"/>
</dbReference>
<proteinExistence type="predicted"/>
<keyword evidence="8" id="KW-0238">DNA-binding</keyword>
<dbReference type="FunFam" id="3.40.50.300:FF:000006">
    <property type="entry name" value="DNA-binding transcriptional regulator NtrC"/>
    <property type="match status" value="1"/>
</dbReference>
<dbReference type="AlphaFoldDB" id="A0A1X7I124"/>
<dbReference type="GO" id="GO:0000160">
    <property type="term" value="P:phosphorelay signal transduction system"/>
    <property type="evidence" value="ECO:0007669"/>
    <property type="project" value="InterPro"/>
</dbReference>
<dbReference type="Gene3D" id="1.10.10.60">
    <property type="entry name" value="Homeodomain-like"/>
    <property type="match status" value="1"/>
</dbReference>
<evidence type="ECO:0000313" key="8">
    <source>
        <dbReference type="EMBL" id="SMG07817.1"/>
    </source>
</evidence>
<dbReference type="EMBL" id="FXAW01000001">
    <property type="protein sequence ID" value="SMG07817.1"/>
    <property type="molecule type" value="Genomic_DNA"/>
</dbReference>
<dbReference type="SMART" id="SM00448">
    <property type="entry name" value="REC"/>
    <property type="match status" value="1"/>
</dbReference>
<dbReference type="Proteomes" id="UP000193804">
    <property type="component" value="Unassembled WGS sequence"/>
</dbReference>
<name>A0A1X7I124_9BACT</name>
<dbReference type="InterPro" id="IPR011006">
    <property type="entry name" value="CheY-like_superfamily"/>
</dbReference>
<protein>
    <submittedName>
        <fullName evidence="8">DNA-binding transcriptional response regulator, NtrC family, contains REC, AAA-type ATPase, and a Fis-type DNA-binding domains</fullName>
    </submittedName>
</protein>
<feature type="domain" description="Response regulatory" evidence="7">
    <location>
        <begin position="8"/>
        <end position="127"/>
    </location>
</feature>
<dbReference type="InterPro" id="IPR002197">
    <property type="entry name" value="HTH_Fis"/>
</dbReference>
<evidence type="ECO:0000259" key="6">
    <source>
        <dbReference type="PROSITE" id="PS50045"/>
    </source>
</evidence>
<dbReference type="Pfam" id="PF25601">
    <property type="entry name" value="AAA_lid_14"/>
    <property type="match status" value="1"/>
</dbReference>
<dbReference type="SMART" id="SM00382">
    <property type="entry name" value="AAA"/>
    <property type="match status" value="1"/>
</dbReference>
<dbReference type="GO" id="GO:0005524">
    <property type="term" value="F:ATP binding"/>
    <property type="evidence" value="ECO:0007669"/>
    <property type="project" value="UniProtKB-KW"/>
</dbReference>
<dbReference type="PROSITE" id="PS50045">
    <property type="entry name" value="SIGMA54_INTERACT_4"/>
    <property type="match status" value="1"/>
</dbReference>
<keyword evidence="3" id="KW-0805">Transcription regulation</keyword>
<dbReference type="GO" id="GO:0043565">
    <property type="term" value="F:sequence-specific DNA binding"/>
    <property type="evidence" value="ECO:0007669"/>
    <property type="project" value="InterPro"/>
</dbReference>
<dbReference type="GO" id="GO:0006355">
    <property type="term" value="P:regulation of DNA-templated transcription"/>
    <property type="evidence" value="ECO:0007669"/>
    <property type="project" value="InterPro"/>
</dbReference>
<dbReference type="InterPro" id="IPR009057">
    <property type="entry name" value="Homeodomain-like_sf"/>
</dbReference>
<dbReference type="InterPro" id="IPR003593">
    <property type="entry name" value="AAA+_ATPase"/>
</dbReference>
<reference evidence="9" key="1">
    <citation type="submission" date="2017-04" db="EMBL/GenBank/DDBJ databases">
        <authorList>
            <person name="Varghese N."/>
            <person name="Submissions S."/>
        </authorList>
    </citation>
    <scope>NUCLEOTIDE SEQUENCE [LARGE SCALE GENOMIC DNA]</scope>
    <source>
        <strain evidence="9">DSM 4125</strain>
    </source>
</reference>
<dbReference type="PROSITE" id="PS00688">
    <property type="entry name" value="SIGMA54_INTERACT_3"/>
    <property type="match status" value="1"/>
</dbReference>
<dbReference type="Pfam" id="PF00158">
    <property type="entry name" value="Sigma54_activat"/>
    <property type="match status" value="1"/>
</dbReference>
<evidence type="ECO:0000259" key="7">
    <source>
        <dbReference type="PROSITE" id="PS50110"/>
    </source>
</evidence>
<dbReference type="Pfam" id="PF00072">
    <property type="entry name" value="Response_reg"/>
    <property type="match status" value="1"/>
</dbReference>
<dbReference type="Pfam" id="PF02954">
    <property type="entry name" value="HTH_8"/>
    <property type="match status" value="1"/>
</dbReference>
<dbReference type="SUPFAM" id="SSF46689">
    <property type="entry name" value="Homeodomain-like"/>
    <property type="match status" value="1"/>
</dbReference>
<keyword evidence="4" id="KW-0804">Transcription</keyword>
<dbReference type="InterPro" id="IPR002078">
    <property type="entry name" value="Sigma_54_int"/>
</dbReference>
<dbReference type="PRINTS" id="PR01590">
    <property type="entry name" value="HTHFIS"/>
</dbReference>
<keyword evidence="2" id="KW-0067">ATP-binding</keyword>
<evidence type="ECO:0000256" key="4">
    <source>
        <dbReference type="ARBA" id="ARBA00023163"/>
    </source>
</evidence>
<dbReference type="SUPFAM" id="SSF52540">
    <property type="entry name" value="P-loop containing nucleoside triphosphate hydrolases"/>
    <property type="match status" value="1"/>
</dbReference>
<feature type="domain" description="Sigma-54 factor interaction" evidence="6">
    <location>
        <begin position="157"/>
        <end position="386"/>
    </location>
</feature>
<organism evidence="8 9">
    <name type="scientific">Marivirga sericea</name>
    <dbReference type="NCBI Taxonomy" id="1028"/>
    <lineage>
        <taxon>Bacteria</taxon>
        <taxon>Pseudomonadati</taxon>
        <taxon>Bacteroidota</taxon>
        <taxon>Cytophagia</taxon>
        <taxon>Cytophagales</taxon>
        <taxon>Marivirgaceae</taxon>
        <taxon>Marivirga</taxon>
    </lineage>
</organism>
<gene>
    <name evidence="8" type="ORF">SAMN05661096_00080</name>
</gene>
<dbReference type="PANTHER" id="PTHR32071:SF113">
    <property type="entry name" value="ALGINATE BIOSYNTHESIS TRANSCRIPTIONAL REGULATORY PROTEIN ALGB"/>
    <property type="match status" value="1"/>
</dbReference>
<dbReference type="InterPro" id="IPR058031">
    <property type="entry name" value="AAA_lid_NorR"/>
</dbReference>
<keyword evidence="9" id="KW-1185">Reference proteome</keyword>
<dbReference type="InterPro" id="IPR027417">
    <property type="entry name" value="P-loop_NTPase"/>
</dbReference>
<dbReference type="Gene3D" id="3.40.50.300">
    <property type="entry name" value="P-loop containing nucleotide triphosphate hydrolases"/>
    <property type="match status" value="1"/>
</dbReference>
<dbReference type="RefSeq" id="WP_085515108.1">
    <property type="nucleotide sequence ID" value="NZ_FXAW01000001.1"/>
</dbReference>
<evidence type="ECO:0000313" key="9">
    <source>
        <dbReference type="Proteomes" id="UP000193804"/>
    </source>
</evidence>
<keyword evidence="1" id="KW-0547">Nucleotide-binding</keyword>
<dbReference type="CDD" id="cd00009">
    <property type="entry name" value="AAA"/>
    <property type="match status" value="1"/>
</dbReference>
<accession>A0A1X7I124</accession>
<feature type="modified residue" description="4-aspartylphosphate" evidence="5">
    <location>
        <position position="57"/>
    </location>
</feature>
<dbReference type="PANTHER" id="PTHR32071">
    <property type="entry name" value="TRANSCRIPTIONAL REGULATORY PROTEIN"/>
    <property type="match status" value="1"/>
</dbReference>
<dbReference type="OrthoDB" id="9782110at2"/>
<dbReference type="SUPFAM" id="SSF52172">
    <property type="entry name" value="CheY-like"/>
    <property type="match status" value="1"/>
</dbReference>
<dbReference type="Gene3D" id="3.40.50.2300">
    <property type="match status" value="1"/>
</dbReference>
<evidence type="ECO:0000256" key="1">
    <source>
        <dbReference type="ARBA" id="ARBA00022741"/>
    </source>
</evidence>
<dbReference type="Gene3D" id="1.10.8.60">
    <property type="match status" value="1"/>
</dbReference>
<evidence type="ECO:0000256" key="2">
    <source>
        <dbReference type="ARBA" id="ARBA00022840"/>
    </source>
</evidence>
<dbReference type="InterPro" id="IPR001789">
    <property type="entry name" value="Sig_transdc_resp-reg_receiver"/>
</dbReference>
<evidence type="ECO:0000256" key="3">
    <source>
        <dbReference type="ARBA" id="ARBA00023015"/>
    </source>
</evidence>